<gene>
    <name evidence="7" type="ORF">DDR33_11810</name>
</gene>
<evidence type="ECO:0000313" key="8">
    <source>
        <dbReference type="Proteomes" id="UP000245647"/>
    </source>
</evidence>
<evidence type="ECO:0000313" key="7">
    <source>
        <dbReference type="EMBL" id="PWG80295.1"/>
    </source>
</evidence>
<feature type="region of interest" description="Disordered" evidence="4">
    <location>
        <begin position="336"/>
        <end position="361"/>
    </location>
</feature>
<evidence type="ECO:0000256" key="5">
    <source>
        <dbReference type="SAM" id="SignalP"/>
    </source>
</evidence>
<protein>
    <submittedName>
        <fullName evidence="7">Efflux transporter periplasmic adaptor subunit</fullName>
    </submittedName>
</protein>
<dbReference type="GO" id="GO:0030313">
    <property type="term" value="C:cell envelope"/>
    <property type="evidence" value="ECO:0007669"/>
    <property type="project" value="TreeGrafter"/>
</dbReference>
<comment type="similarity">
    <text evidence="1">Belongs to the membrane fusion protein (MFP) (TC 8.A.1) family.</text>
</comment>
<dbReference type="InterPro" id="IPR058647">
    <property type="entry name" value="BSH_CzcB-like"/>
</dbReference>
<evidence type="ECO:0000256" key="1">
    <source>
        <dbReference type="ARBA" id="ARBA00009477"/>
    </source>
</evidence>
<dbReference type="EMBL" id="QEAS01000009">
    <property type="protein sequence ID" value="PWG80295.1"/>
    <property type="molecule type" value="Genomic_DNA"/>
</dbReference>
<dbReference type="PANTHER" id="PTHR30097:SF4">
    <property type="entry name" value="SLR6042 PROTEIN"/>
    <property type="match status" value="1"/>
</dbReference>
<dbReference type="InterPro" id="IPR006143">
    <property type="entry name" value="RND_pump_MFP"/>
</dbReference>
<dbReference type="AlphaFoldDB" id="A0A2U2PFW2"/>
<evidence type="ECO:0000256" key="2">
    <source>
        <dbReference type="ARBA" id="ARBA00022448"/>
    </source>
</evidence>
<comment type="caution">
    <text evidence="7">The sequence shown here is derived from an EMBL/GenBank/DDBJ whole genome shotgun (WGS) entry which is preliminary data.</text>
</comment>
<feature type="compositionally biased region" description="Basic and acidic residues" evidence="4">
    <location>
        <begin position="337"/>
        <end position="361"/>
    </location>
</feature>
<keyword evidence="3" id="KW-0175">Coiled coil</keyword>
<dbReference type="PROSITE" id="PS51257">
    <property type="entry name" value="PROKAR_LIPOPROTEIN"/>
    <property type="match status" value="1"/>
</dbReference>
<feature type="domain" description="CzcB-like barrel-sandwich hybrid" evidence="6">
    <location>
        <begin position="89"/>
        <end position="233"/>
    </location>
</feature>
<accession>A0A2U2PFW2</accession>
<keyword evidence="8" id="KW-1185">Reference proteome</keyword>
<dbReference type="Pfam" id="PF25973">
    <property type="entry name" value="BSH_CzcB"/>
    <property type="match status" value="1"/>
</dbReference>
<dbReference type="Gene3D" id="2.40.30.170">
    <property type="match status" value="1"/>
</dbReference>
<dbReference type="OrthoDB" id="9814657at2"/>
<sequence>MKKKINERLTLAAVLILVLFLQACGNRNTADSGETAAEENHTENENVAEITKAQYQSIGIVLGSAEMKAISGQLKVTGYIDVPPQGLISITTQMGGIVKSTPLLQGSSVRKGQVIAVLENQDYVQLQQDYLESKSQLSLTEAEYQRQQTLASQNVNSQKTLQQAKSQYQIAQARESALRQRLKLINIQASSLTASGIRSWINIYSPATGYVTKVNVNAGKFVNPNDVMFEIVDGSDLHVELNVFEKDAELVKPGQRVRFTLAGETTERYARIQLAGREIRPDKTITVHAIADGGNSFIPNTYLKAFIETGEIRALTLPQSAVTDFQGKKYIFVATDAPEHENGTHRDGDDDKETAEKAEPSAGEEKMFYFEMVAVTTGNADGELVQVDLPAGRDYKGTIVLKGTYDLLSKLKNSEEHEGH</sequence>
<evidence type="ECO:0000259" key="6">
    <source>
        <dbReference type="Pfam" id="PF25973"/>
    </source>
</evidence>
<dbReference type="PANTHER" id="PTHR30097">
    <property type="entry name" value="CATION EFFLUX SYSTEM PROTEIN CUSB"/>
    <property type="match status" value="1"/>
</dbReference>
<reference evidence="7 8" key="1">
    <citation type="submission" date="2018-04" db="EMBL/GenBank/DDBJ databases">
        <title>Pedobacter chongqingensis sp. nov., isolated from a rottenly hemp rope.</title>
        <authorList>
            <person name="Cai Y."/>
        </authorList>
    </citation>
    <scope>NUCLEOTIDE SEQUENCE [LARGE SCALE GENOMIC DNA]</scope>
    <source>
        <strain evidence="7 8">FJ4-8</strain>
    </source>
</reference>
<feature type="coiled-coil region" evidence="3">
    <location>
        <begin position="154"/>
        <end position="181"/>
    </location>
</feature>
<keyword evidence="5" id="KW-0732">Signal</keyword>
<dbReference type="InterPro" id="IPR051909">
    <property type="entry name" value="MFP_Cation_Efflux"/>
</dbReference>
<evidence type="ECO:0000256" key="3">
    <source>
        <dbReference type="SAM" id="Coils"/>
    </source>
</evidence>
<feature type="signal peptide" evidence="5">
    <location>
        <begin position="1"/>
        <end position="23"/>
    </location>
</feature>
<dbReference type="GO" id="GO:0022857">
    <property type="term" value="F:transmembrane transporter activity"/>
    <property type="evidence" value="ECO:0007669"/>
    <property type="project" value="InterPro"/>
</dbReference>
<dbReference type="Gene3D" id="2.40.50.100">
    <property type="match status" value="1"/>
</dbReference>
<dbReference type="SUPFAM" id="SSF111369">
    <property type="entry name" value="HlyD-like secretion proteins"/>
    <property type="match status" value="1"/>
</dbReference>
<organism evidence="7 8">
    <name type="scientific">Pararcticibacter amylolyticus</name>
    <dbReference type="NCBI Taxonomy" id="2173175"/>
    <lineage>
        <taxon>Bacteria</taxon>
        <taxon>Pseudomonadati</taxon>
        <taxon>Bacteroidota</taxon>
        <taxon>Sphingobacteriia</taxon>
        <taxon>Sphingobacteriales</taxon>
        <taxon>Sphingobacteriaceae</taxon>
        <taxon>Pararcticibacter</taxon>
    </lineage>
</organism>
<dbReference type="GO" id="GO:0016020">
    <property type="term" value="C:membrane"/>
    <property type="evidence" value="ECO:0007669"/>
    <property type="project" value="InterPro"/>
</dbReference>
<evidence type="ECO:0000256" key="4">
    <source>
        <dbReference type="SAM" id="MobiDB-lite"/>
    </source>
</evidence>
<feature type="chain" id="PRO_5015545773" evidence="5">
    <location>
        <begin position="24"/>
        <end position="420"/>
    </location>
</feature>
<keyword evidence="2" id="KW-0813">Transport</keyword>
<proteinExistence type="inferred from homology"/>
<dbReference type="Gene3D" id="1.10.287.470">
    <property type="entry name" value="Helix hairpin bin"/>
    <property type="match status" value="1"/>
</dbReference>
<dbReference type="GO" id="GO:0060003">
    <property type="term" value="P:copper ion export"/>
    <property type="evidence" value="ECO:0007669"/>
    <property type="project" value="TreeGrafter"/>
</dbReference>
<dbReference type="GO" id="GO:0015679">
    <property type="term" value="P:plasma membrane copper ion transport"/>
    <property type="evidence" value="ECO:0007669"/>
    <property type="project" value="TreeGrafter"/>
</dbReference>
<dbReference type="RefSeq" id="WP_109416002.1">
    <property type="nucleotide sequence ID" value="NZ_QEAS01000009.1"/>
</dbReference>
<dbReference type="NCBIfam" id="TIGR01730">
    <property type="entry name" value="RND_mfp"/>
    <property type="match status" value="1"/>
</dbReference>
<dbReference type="Proteomes" id="UP000245647">
    <property type="component" value="Unassembled WGS sequence"/>
</dbReference>
<name>A0A2U2PFW2_9SPHI</name>